<comment type="caution">
    <text evidence="1">The sequence shown here is derived from an EMBL/GenBank/DDBJ whole genome shotgun (WGS) entry which is preliminary data.</text>
</comment>
<reference evidence="1 2" key="2">
    <citation type="journal article" date="2022" name="Mol. Ecol. Resour.">
        <title>The genomes of chicory, endive, great burdock and yacon provide insights into Asteraceae paleo-polyploidization history and plant inulin production.</title>
        <authorList>
            <person name="Fan W."/>
            <person name="Wang S."/>
            <person name="Wang H."/>
            <person name="Wang A."/>
            <person name="Jiang F."/>
            <person name="Liu H."/>
            <person name="Zhao H."/>
            <person name="Xu D."/>
            <person name="Zhang Y."/>
        </authorList>
    </citation>
    <scope>NUCLEOTIDE SEQUENCE [LARGE SCALE GENOMIC DNA]</scope>
    <source>
        <strain evidence="2">cv. Niubang</strain>
    </source>
</reference>
<organism evidence="1 2">
    <name type="scientific">Arctium lappa</name>
    <name type="common">Greater burdock</name>
    <name type="synonym">Lappa major</name>
    <dbReference type="NCBI Taxonomy" id="4217"/>
    <lineage>
        <taxon>Eukaryota</taxon>
        <taxon>Viridiplantae</taxon>
        <taxon>Streptophyta</taxon>
        <taxon>Embryophyta</taxon>
        <taxon>Tracheophyta</taxon>
        <taxon>Spermatophyta</taxon>
        <taxon>Magnoliopsida</taxon>
        <taxon>eudicotyledons</taxon>
        <taxon>Gunneridae</taxon>
        <taxon>Pentapetalae</taxon>
        <taxon>asterids</taxon>
        <taxon>campanulids</taxon>
        <taxon>Asterales</taxon>
        <taxon>Asteraceae</taxon>
        <taxon>Carduoideae</taxon>
        <taxon>Cardueae</taxon>
        <taxon>Arctiinae</taxon>
        <taxon>Arctium</taxon>
    </lineage>
</organism>
<accession>A0ACB9EFT2</accession>
<protein>
    <submittedName>
        <fullName evidence="1">Uncharacterized protein</fullName>
    </submittedName>
</protein>
<gene>
    <name evidence="1" type="ORF">L6452_05163</name>
</gene>
<name>A0ACB9EFT2_ARCLA</name>
<reference evidence="2" key="1">
    <citation type="journal article" date="2022" name="Mol. Ecol. Resour.">
        <title>The genomes of chicory, endive, great burdock and yacon provide insights into Asteraceae palaeo-polyploidization history and plant inulin production.</title>
        <authorList>
            <person name="Fan W."/>
            <person name="Wang S."/>
            <person name="Wang H."/>
            <person name="Wang A."/>
            <person name="Jiang F."/>
            <person name="Liu H."/>
            <person name="Zhao H."/>
            <person name="Xu D."/>
            <person name="Zhang Y."/>
        </authorList>
    </citation>
    <scope>NUCLEOTIDE SEQUENCE [LARGE SCALE GENOMIC DNA]</scope>
    <source>
        <strain evidence="2">cv. Niubang</strain>
    </source>
</reference>
<sequence>MSPSLTILTADAFECRLENFSWEIYELKMRCKSSANLTLKHKKGLWSPDEDQKLRDYILNHDLGCWSSVPINAGLQRSGKSCRLRWTNYLRPGLKRGMFTTHEEQVILTLHGMLGNNRKQQ</sequence>
<evidence type="ECO:0000313" key="2">
    <source>
        <dbReference type="Proteomes" id="UP001055879"/>
    </source>
</evidence>
<evidence type="ECO:0000313" key="1">
    <source>
        <dbReference type="EMBL" id="KAI3757621.1"/>
    </source>
</evidence>
<dbReference type="EMBL" id="CM042048">
    <property type="protein sequence ID" value="KAI3757621.1"/>
    <property type="molecule type" value="Genomic_DNA"/>
</dbReference>
<proteinExistence type="predicted"/>
<dbReference type="Proteomes" id="UP001055879">
    <property type="component" value="Linkage Group LG02"/>
</dbReference>
<keyword evidence="2" id="KW-1185">Reference proteome</keyword>